<proteinExistence type="predicted"/>
<reference evidence="1 2" key="1">
    <citation type="submission" date="2011-06" db="EMBL/GenBank/DDBJ databases">
        <authorList>
            <person name="Muzny D."/>
            <person name="Qin X."/>
            <person name="Deng J."/>
            <person name="Jiang H."/>
            <person name="Liu Y."/>
            <person name="Qu J."/>
            <person name="Song X.-Z."/>
            <person name="Zhang L."/>
            <person name="Thornton R."/>
            <person name="Coyle M."/>
            <person name="Francisco L."/>
            <person name="Jackson L."/>
            <person name="Javaid M."/>
            <person name="Korchina V."/>
            <person name="Kovar C."/>
            <person name="Mata R."/>
            <person name="Mathew T."/>
            <person name="Ngo R."/>
            <person name="Nguyen L."/>
            <person name="Nguyen N."/>
            <person name="Okwuonu G."/>
            <person name="Ongeri F."/>
            <person name="Pham C."/>
            <person name="Simmons D."/>
            <person name="Wilczek-Boney K."/>
            <person name="Hale W."/>
            <person name="Jakkamsetti A."/>
            <person name="Pham P."/>
            <person name="Ruth R."/>
            <person name="San Lucas F."/>
            <person name="Warren J."/>
            <person name="Zhang J."/>
            <person name="Zhao Z."/>
            <person name="Zhou C."/>
            <person name="Zhu D."/>
            <person name="Lee S."/>
            <person name="Bess C."/>
            <person name="Blankenburg K."/>
            <person name="Forbes L."/>
            <person name="Fu Q."/>
            <person name="Gubbala S."/>
            <person name="Hirani K."/>
            <person name="Jayaseelan J.C."/>
            <person name="Lara F."/>
            <person name="Munidasa M."/>
            <person name="Palculict T."/>
            <person name="Patil S."/>
            <person name="Pu L.-L."/>
            <person name="Saada N."/>
            <person name="Tang L."/>
            <person name="Weissenberger G."/>
            <person name="Zhu Y."/>
            <person name="Hemphill L."/>
            <person name="Shang Y."/>
            <person name="Youmans B."/>
            <person name="Ayvaz T."/>
            <person name="Ross M."/>
            <person name="Santibanez J."/>
            <person name="Aqrawi P."/>
            <person name="Gross S."/>
            <person name="Joshi V."/>
            <person name="Fowler G."/>
            <person name="Nazareth L."/>
            <person name="Reid J."/>
            <person name="Worley K."/>
            <person name="Petrosino J."/>
            <person name="Highlander S."/>
            <person name="Gibbs R."/>
        </authorList>
    </citation>
    <scope>NUCLEOTIDE SEQUENCE [LARGE SCALE GENOMIC DNA]</scope>
    <source>
        <strain evidence="1 2">ATCC 25577</strain>
    </source>
</reference>
<keyword evidence="2" id="KW-1185">Reference proteome</keyword>
<sequence length="77" mass="8820">MVIPLWYHHLVAMTLRLTEEDERILARLAEDDGISRQEATIRAIHEVAARRGHMKDVADASARARARYADVLDRLGR</sequence>
<dbReference type="GO" id="GO:0003677">
    <property type="term" value="F:DNA binding"/>
    <property type="evidence" value="ECO:0007669"/>
    <property type="project" value="UniProtKB-KW"/>
</dbReference>
<name>G4D0M4_9ACTN</name>
<evidence type="ECO:0000313" key="1">
    <source>
        <dbReference type="EMBL" id="EGY76503.1"/>
    </source>
</evidence>
<dbReference type="Proteomes" id="UP000005332">
    <property type="component" value="Unassembled WGS sequence"/>
</dbReference>
<dbReference type="AlphaFoldDB" id="G4D0M4"/>
<keyword evidence="1" id="KW-0238">DNA-binding</keyword>
<accession>G4D0M4</accession>
<dbReference type="HOGENOM" id="CLU_203087_0_1_11"/>
<gene>
    <name evidence="1" type="ORF">HMPREF9153_2332</name>
</gene>
<dbReference type="PATRIC" id="fig|997355.3.peg.2302"/>
<protein>
    <submittedName>
        <fullName evidence="1">CopG/DNA-binding domain protein</fullName>
    </submittedName>
</protein>
<dbReference type="EMBL" id="AGBA01000018">
    <property type="protein sequence ID" value="EGY76503.1"/>
    <property type="molecule type" value="Genomic_DNA"/>
</dbReference>
<comment type="caution">
    <text evidence="1">The sequence shown here is derived from an EMBL/GenBank/DDBJ whole genome shotgun (WGS) entry which is preliminary data.</text>
</comment>
<evidence type="ECO:0000313" key="2">
    <source>
        <dbReference type="Proteomes" id="UP000005332"/>
    </source>
</evidence>
<organism evidence="1 2">
    <name type="scientific">Cutibacterium avidum ATCC 25577</name>
    <dbReference type="NCBI Taxonomy" id="997355"/>
    <lineage>
        <taxon>Bacteria</taxon>
        <taxon>Bacillati</taxon>
        <taxon>Actinomycetota</taxon>
        <taxon>Actinomycetes</taxon>
        <taxon>Propionibacteriales</taxon>
        <taxon>Propionibacteriaceae</taxon>
        <taxon>Cutibacterium</taxon>
    </lineage>
</organism>